<proteinExistence type="predicted"/>
<dbReference type="EMBL" id="CP012159">
    <property type="protein sequence ID" value="AKT36679.1"/>
    <property type="molecule type" value="Genomic_DNA"/>
</dbReference>
<keyword evidence="2" id="KW-1185">Reference proteome</keyword>
<sequence>MLMAADAYPDLRQTIYVYDDTSRVEFGGSVISEDSQQPVELAIYLDYGQRNAAGRPYRTAIYPFKPIPPGTMADGARKFSGMFWHPSDHTVPLGCHTVTLMASHRFGPDVCPQEPTDASYLVWQVIRCASSSDCNDFCEPPPCDTVQGCASCLTPSNPDGSGEGQ</sequence>
<reference evidence="1 2" key="1">
    <citation type="submission" date="2015-07" db="EMBL/GenBank/DDBJ databases">
        <title>Genome analysis of myxobacterium Chondromyces crocatus Cm c5 reveals a high potential for natural compound synthesis and the genetic basis for the loss of fruiting body formation.</title>
        <authorList>
            <person name="Zaburannyi N."/>
            <person name="Bunk B."/>
            <person name="Maier J."/>
            <person name="Overmann J."/>
            <person name="Mueller R."/>
        </authorList>
    </citation>
    <scope>NUCLEOTIDE SEQUENCE [LARGE SCALE GENOMIC DNA]</scope>
    <source>
        <strain evidence="1 2">Cm c5</strain>
    </source>
</reference>
<dbReference type="STRING" id="52.CMC5_007990"/>
<organism evidence="1 2">
    <name type="scientific">Chondromyces crocatus</name>
    <dbReference type="NCBI Taxonomy" id="52"/>
    <lineage>
        <taxon>Bacteria</taxon>
        <taxon>Pseudomonadati</taxon>
        <taxon>Myxococcota</taxon>
        <taxon>Polyangia</taxon>
        <taxon>Polyangiales</taxon>
        <taxon>Polyangiaceae</taxon>
        <taxon>Chondromyces</taxon>
    </lineage>
</organism>
<dbReference type="KEGG" id="ccro:CMC5_007990"/>
<dbReference type="Proteomes" id="UP000067626">
    <property type="component" value="Chromosome"/>
</dbReference>
<dbReference type="AlphaFoldDB" id="A0A0K1E754"/>
<name>A0A0K1E754_CHOCO</name>
<evidence type="ECO:0000313" key="2">
    <source>
        <dbReference type="Proteomes" id="UP000067626"/>
    </source>
</evidence>
<evidence type="ECO:0000313" key="1">
    <source>
        <dbReference type="EMBL" id="AKT36679.1"/>
    </source>
</evidence>
<protein>
    <submittedName>
        <fullName evidence="1">Uncharacterized protein</fullName>
    </submittedName>
</protein>
<gene>
    <name evidence="1" type="ORF">CMC5_007990</name>
</gene>
<accession>A0A0K1E754</accession>